<feature type="transmembrane region" description="Helical" evidence="1">
    <location>
        <begin position="37"/>
        <end position="58"/>
    </location>
</feature>
<keyword evidence="3" id="KW-1185">Reference proteome</keyword>
<dbReference type="RefSeq" id="WP_016209075.1">
    <property type="nucleotide sequence ID" value="NZ_ASRV01000236.1"/>
</dbReference>
<dbReference type="PATRIC" id="fig|1202534.3.peg.3857"/>
<protein>
    <submittedName>
        <fullName evidence="2">Uncharacterized protein</fullName>
    </submittedName>
</protein>
<feature type="transmembrane region" description="Helical" evidence="1">
    <location>
        <begin position="12"/>
        <end position="31"/>
    </location>
</feature>
<gene>
    <name evidence="2" type="ORF">A500_19339</name>
</gene>
<dbReference type="EMBL" id="ASRV01000236">
    <property type="protein sequence ID" value="EOR19944.1"/>
    <property type="molecule type" value="Genomic_DNA"/>
</dbReference>
<keyword evidence="1" id="KW-1133">Transmembrane helix</keyword>
<proteinExistence type="predicted"/>
<dbReference type="Proteomes" id="UP000013988">
    <property type="component" value="Unassembled WGS sequence"/>
</dbReference>
<comment type="caution">
    <text evidence="2">The sequence shown here is derived from an EMBL/GenBank/DDBJ whole genome shotgun (WGS) entry which is preliminary data.</text>
</comment>
<name>R9BS24_9CLOT</name>
<keyword evidence="1" id="KW-0472">Membrane</keyword>
<evidence type="ECO:0000313" key="3">
    <source>
        <dbReference type="Proteomes" id="UP000013988"/>
    </source>
</evidence>
<evidence type="ECO:0000313" key="2">
    <source>
        <dbReference type="EMBL" id="EOR19944.1"/>
    </source>
</evidence>
<keyword evidence="1" id="KW-0812">Transmembrane</keyword>
<dbReference type="AlphaFoldDB" id="R9BS24"/>
<organism evidence="2 3">
    <name type="scientific">Clostridium sartagoforme AAU1</name>
    <dbReference type="NCBI Taxonomy" id="1202534"/>
    <lineage>
        <taxon>Bacteria</taxon>
        <taxon>Bacillati</taxon>
        <taxon>Bacillota</taxon>
        <taxon>Clostridia</taxon>
        <taxon>Eubacteriales</taxon>
        <taxon>Clostridiaceae</taxon>
        <taxon>Clostridium</taxon>
    </lineage>
</organism>
<reference evidence="2 3" key="1">
    <citation type="submission" date="2013-03" db="EMBL/GenBank/DDBJ databases">
        <title>Whole genome shotgun sequencing of Clostridium sartagoforme AAU1.</title>
        <authorList>
            <person name="Joshi C.G."/>
            <person name="Duggirala S.M."/>
            <person name="Nathani N.M."/>
            <person name="Bhatt V.D."/>
            <person name="Patel A.K."/>
            <person name="Pandya P.R."/>
            <person name="KaPatel J.A."/>
        </authorList>
    </citation>
    <scope>NUCLEOTIDE SEQUENCE [LARGE SCALE GENOMIC DNA]</scope>
    <source>
        <strain evidence="2 3">AAU1</strain>
    </source>
</reference>
<sequence>MKNKLKTNKKLKLLGPFIIAIGVTLILNFILKSSVTSVSPTVLIFGILILLIGITINIKSNKKEN</sequence>
<evidence type="ECO:0000256" key="1">
    <source>
        <dbReference type="SAM" id="Phobius"/>
    </source>
</evidence>
<accession>R9BS24</accession>